<dbReference type="InterPro" id="IPR032219">
    <property type="entry name" value="DUF5038"/>
</dbReference>
<name>A0A3R8R7W3_9FIRM</name>
<dbReference type="Pfam" id="PF16441">
    <property type="entry name" value="DUF5038"/>
    <property type="match status" value="1"/>
</dbReference>
<evidence type="ECO:0000313" key="2">
    <source>
        <dbReference type="EMBL" id="RRK34011.1"/>
    </source>
</evidence>
<gene>
    <name evidence="2" type="ORF">EBB54_23660</name>
</gene>
<feature type="region of interest" description="Disordered" evidence="1">
    <location>
        <begin position="30"/>
        <end position="53"/>
    </location>
</feature>
<dbReference type="AlphaFoldDB" id="A0A3R8R7W3"/>
<evidence type="ECO:0000256" key="1">
    <source>
        <dbReference type="SAM" id="MobiDB-lite"/>
    </source>
</evidence>
<organism evidence="2 3">
    <name type="scientific">Schaedlerella arabinosiphila</name>
    <dbReference type="NCBI Taxonomy" id="2044587"/>
    <lineage>
        <taxon>Bacteria</taxon>
        <taxon>Bacillati</taxon>
        <taxon>Bacillota</taxon>
        <taxon>Clostridia</taxon>
        <taxon>Lachnospirales</taxon>
        <taxon>Lachnospiraceae</taxon>
        <taxon>Schaedlerella</taxon>
    </lineage>
</organism>
<proteinExistence type="predicted"/>
<comment type="caution">
    <text evidence="2">The sequence shown here is derived from an EMBL/GenBank/DDBJ whole genome shotgun (WGS) entry which is preliminary data.</text>
</comment>
<accession>A0A3R8R7W3</accession>
<reference evidence="2" key="1">
    <citation type="submission" date="2018-10" db="EMBL/GenBank/DDBJ databases">
        <title>Schaedlerella arabinophila gen. nov. sp. nov., isolated from the mouse intestinal tract and comparative analysis with the genome of the closely related altered Schaedler flora strain ASF502.</title>
        <authorList>
            <person name="Miyake S."/>
            <person name="Soh M."/>
            <person name="Seedorf H."/>
        </authorList>
    </citation>
    <scope>NUCLEOTIDE SEQUENCE [LARGE SCALE GENOMIC DNA]</scope>
    <source>
        <strain evidence="2">DSM 106076</strain>
    </source>
</reference>
<protein>
    <submittedName>
        <fullName evidence="2">DUF5038 domain-containing protein</fullName>
    </submittedName>
</protein>
<feature type="region of interest" description="Disordered" evidence="1">
    <location>
        <begin position="181"/>
        <end position="220"/>
    </location>
</feature>
<sequence length="220" mass="23830">MSRKKFILSIFLMAALVSVGIILPAMHRNQTEGQPARKKSLPAAGKTTKPAPIKEESSLSGLQYLGFENLETFLPLIQIEDLKTQLASYLQETGYINIASVTFLADETTYPSNGETLFQFSLSDGSKLPVTCLTADGTFTFGEENQQTSTSDTAYTRIYTRQTDDTLPAVTTEEIEAMQEGGYADTENMDSNTASDSTVSGNQNDGTINHSGNNTEGVTP</sequence>
<dbReference type="Proteomes" id="UP000274920">
    <property type="component" value="Unassembled WGS sequence"/>
</dbReference>
<keyword evidence="3" id="KW-1185">Reference proteome</keyword>
<evidence type="ECO:0000313" key="3">
    <source>
        <dbReference type="Proteomes" id="UP000274920"/>
    </source>
</evidence>
<feature type="compositionally biased region" description="Polar residues" evidence="1">
    <location>
        <begin position="189"/>
        <end position="220"/>
    </location>
</feature>
<dbReference type="EMBL" id="RHJS01000002">
    <property type="protein sequence ID" value="RRK34011.1"/>
    <property type="molecule type" value="Genomic_DNA"/>
</dbReference>
<dbReference type="RefSeq" id="WP_125129183.1">
    <property type="nucleotide sequence ID" value="NZ_CASCYM010000047.1"/>
</dbReference>